<dbReference type="EMBL" id="JSZA02000010">
    <property type="protein sequence ID" value="TGO03590.1"/>
    <property type="molecule type" value="Genomic_DNA"/>
</dbReference>
<dbReference type="AlphaFoldDB" id="A0A4E0QWA1"/>
<evidence type="ECO:0000313" key="1">
    <source>
        <dbReference type="EMBL" id="TGO03590.1"/>
    </source>
</evidence>
<evidence type="ECO:0000313" key="2">
    <source>
        <dbReference type="Proteomes" id="UP000030428"/>
    </source>
</evidence>
<comment type="caution">
    <text evidence="1">The sequence shown here is derived from an EMBL/GenBank/DDBJ whole genome shotgun (WGS) entry which is preliminary data.</text>
</comment>
<name>A0A4E0QWA1_9GAMM</name>
<reference evidence="1 2" key="1">
    <citation type="journal article" date="2016" name="Front. Microbiol.">
        <title>Single-Cell (Meta-)Genomics of a Dimorphic Candidatus Thiomargarita nelsonii Reveals Genomic Plasticity.</title>
        <authorList>
            <person name="Flood B.E."/>
            <person name="Fliss P."/>
            <person name="Jones D.S."/>
            <person name="Dick G.J."/>
            <person name="Jain S."/>
            <person name="Kaster A.K."/>
            <person name="Winkel M."/>
            <person name="Mussmann M."/>
            <person name="Bailey J."/>
        </authorList>
    </citation>
    <scope>NUCLEOTIDE SEQUENCE [LARGE SCALE GENOMIC DNA]</scope>
    <source>
        <strain evidence="1">Hydrate Ridge</strain>
    </source>
</reference>
<accession>A0A4E0QWA1</accession>
<gene>
    <name evidence="1" type="ORF">PN36_03660</name>
</gene>
<protein>
    <submittedName>
        <fullName evidence="1">Uncharacterized protein</fullName>
    </submittedName>
</protein>
<keyword evidence="2" id="KW-1185">Reference proteome</keyword>
<dbReference type="Proteomes" id="UP000030428">
    <property type="component" value="Unassembled WGS sequence"/>
</dbReference>
<sequence length="105" mass="11810">MTTVTLNLSSDLYQRLHEESVSIGQSVEELIQDWLVKRRTISPLNEREQIRDVLRAAGLLTELGPELQKRAEHSTATLEEVQAAFVRAGGQPLSEMVIEMRGPKI</sequence>
<organism evidence="1 2">
    <name type="scientific">Candidatus Thiomargarita nelsonii</name>
    <dbReference type="NCBI Taxonomy" id="1003181"/>
    <lineage>
        <taxon>Bacteria</taxon>
        <taxon>Pseudomonadati</taxon>
        <taxon>Pseudomonadota</taxon>
        <taxon>Gammaproteobacteria</taxon>
        <taxon>Thiotrichales</taxon>
        <taxon>Thiotrichaceae</taxon>
        <taxon>Thiomargarita</taxon>
    </lineage>
</organism>
<proteinExistence type="predicted"/>